<feature type="compositionally biased region" description="Low complexity" evidence="1">
    <location>
        <begin position="34"/>
        <end position="44"/>
    </location>
</feature>
<proteinExistence type="predicted"/>
<evidence type="ECO:0000313" key="3">
    <source>
        <dbReference type="EMBL" id="KAK6972268.1"/>
    </source>
</evidence>
<dbReference type="Proteomes" id="UP001362999">
    <property type="component" value="Unassembled WGS sequence"/>
</dbReference>
<evidence type="ECO:0000259" key="2">
    <source>
        <dbReference type="Pfam" id="PF20231"/>
    </source>
</evidence>
<dbReference type="InterPro" id="IPR046496">
    <property type="entry name" value="DUF6589"/>
</dbReference>
<accession>A0AAV9Z6Y1</accession>
<evidence type="ECO:0000313" key="4">
    <source>
        <dbReference type="Proteomes" id="UP001362999"/>
    </source>
</evidence>
<feature type="compositionally biased region" description="Acidic residues" evidence="1">
    <location>
        <begin position="1020"/>
        <end position="1040"/>
    </location>
</feature>
<feature type="domain" description="DUF6589" evidence="2">
    <location>
        <begin position="438"/>
        <end position="854"/>
    </location>
</feature>
<feature type="region of interest" description="Disordered" evidence="1">
    <location>
        <begin position="1"/>
        <end position="55"/>
    </location>
</feature>
<name>A0AAV9Z6Y1_9AGAR</name>
<dbReference type="EMBL" id="JAWWNJ010000190">
    <property type="protein sequence ID" value="KAK6972268.1"/>
    <property type="molecule type" value="Genomic_DNA"/>
</dbReference>
<keyword evidence="4" id="KW-1185">Reference proteome</keyword>
<feature type="compositionally biased region" description="Pro residues" evidence="1">
    <location>
        <begin position="322"/>
        <end position="333"/>
    </location>
</feature>
<feature type="compositionally biased region" description="Acidic residues" evidence="1">
    <location>
        <begin position="966"/>
        <end position="977"/>
    </location>
</feature>
<feature type="region of interest" description="Disordered" evidence="1">
    <location>
        <begin position="959"/>
        <end position="1040"/>
    </location>
</feature>
<evidence type="ECO:0000256" key="1">
    <source>
        <dbReference type="SAM" id="MobiDB-lite"/>
    </source>
</evidence>
<sequence>MNQIHLPPLLKASASSPPTTPVARHRLVRRNSLPGSSPIPTSPEESPKAGATALDLPPLSSDGLIYTSPIVGSKEERKAISYAKGQRKRAATIAAVAAEKKTREEIFHDVLAQLEAEGLTIGDLMVHVFDPINKQGQTRWNGFFRRKGLASTILNLWTSRENSETARDEVQTWAVNFVAEQTRSEAQAITESKGLFTSNSVNAAYVDGFSMRHMYEFLQKHAKTATRIFEAFSTSVRNLKGNLPSRVARRALIVTSSALTLLGEYSQRNNFSRRIMAIYLYASGAQRQTISVLAHLGISESYQNLIQKPRFLINRRRLNPEVSPPPTPPPTPTFPDNSSPQVAPDPVALSAAISSLRSVRMGTLRQLSNSMRDMARAVAATGLYAASYDNINMVFRAAEQILGKTDSQENGTCSTIWPLWKAALEDMNIKNVNAAFNAASPLSIRDILLSSSELQMMDQCLQHCILRIIIDQGGEKFQKFRAALDAALPVTVDKIELHKTLLHPLPAWNIDESTIVGNEEVVDAIHEELKVKGLSHWNWAVKFFCGDQLTIARLRSLLSIRAGHEGGYSGFGWGIWMPGLFHSKIADMHGFFVTHWGVPNRGTRNPGSLFFHNTHLHRSPILLSSLPPFRVCRDLVFVSLYARVLHCLLLVTQKATLDESADSVETFEQLQAHAATIQKKFANGSVVSELRWKRKTADGSEAVTPGDEIFENACLLLRDALISRELTDSIKAGDSGRIVLVLKVLALSYRGNGRTKYAYEMLHLIHNLTHVWPPAIRKIVLNNWLVNPTGNPFSWVEVDLMQEHMNYWIKTIYQAHGSGASWEWLEMISPCISVLRRLSTSIRQILGSDQGTKHEPANLKEDISLLMASLKEHAVYEVKGRVFAEGDGSPTPDVIAVGAQQLTDGASNPLTEYNTTFTRLQCRLRLKPLVGTWDESDTPIIADAEIPSQGQNLVVDLHNEQTSEGSEGEASDSEGAEEQPSALQQLMEDDNEPTLTRDTAADVSLDMDTANDDFLFADRDADDLYTDDGAIDDSDDEYLE</sequence>
<dbReference type="Pfam" id="PF20231">
    <property type="entry name" value="DUF6589"/>
    <property type="match status" value="1"/>
</dbReference>
<organism evidence="3 4">
    <name type="scientific">Favolaschia claudopus</name>
    <dbReference type="NCBI Taxonomy" id="2862362"/>
    <lineage>
        <taxon>Eukaryota</taxon>
        <taxon>Fungi</taxon>
        <taxon>Dikarya</taxon>
        <taxon>Basidiomycota</taxon>
        <taxon>Agaricomycotina</taxon>
        <taxon>Agaricomycetes</taxon>
        <taxon>Agaricomycetidae</taxon>
        <taxon>Agaricales</taxon>
        <taxon>Marasmiineae</taxon>
        <taxon>Mycenaceae</taxon>
        <taxon>Favolaschia</taxon>
    </lineage>
</organism>
<dbReference type="AlphaFoldDB" id="A0AAV9Z6Y1"/>
<comment type="caution">
    <text evidence="3">The sequence shown here is derived from an EMBL/GenBank/DDBJ whole genome shotgun (WGS) entry which is preliminary data.</text>
</comment>
<protein>
    <recommendedName>
        <fullName evidence="2">DUF6589 domain-containing protein</fullName>
    </recommendedName>
</protein>
<feature type="compositionally biased region" description="Low complexity" evidence="1">
    <location>
        <begin position="1"/>
        <end position="17"/>
    </location>
</feature>
<reference evidence="3 4" key="1">
    <citation type="journal article" date="2024" name="J Genomics">
        <title>Draft genome sequencing and assembly of Favolaschia claudopus CIRM-BRFM 2984 isolated from oak limbs.</title>
        <authorList>
            <person name="Navarro D."/>
            <person name="Drula E."/>
            <person name="Chaduli D."/>
            <person name="Cazenave R."/>
            <person name="Ahrendt S."/>
            <person name="Wang J."/>
            <person name="Lipzen A."/>
            <person name="Daum C."/>
            <person name="Barry K."/>
            <person name="Grigoriev I.V."/>
            <person name="Favel A."/>
            <person name="Rosso M.N."/>
            <person name="Martin F."/>
        </authorList>
    </citation>
    <scope>NUCLEOTIDE SEQUENCE [LARGE SCALE GENOMIC DNA]</scope>
    <source>
        <strain evidence="3 4">CIRM-BRFM 2984</strain>
    </source>
</reference>
<feature type="region of interest" description="Disordered" evidence="1">
    <location>
        <begin position="318"/>
        <end position="342"/>
    </location>
</feature>
<gene>
    <name evidence="3" type="ORF">R3P38DRAFT_2812403</name>
</gene>